<gene>
    <name evidence="4" type="ORF">CDD81_6550</name>
</gene>
<dbReference type="PANTHER" id="PTHR14490">
    <property type="entry name" value="ZINC FINGER, ZZ TYPE"/>
    <property type="match status" value="1"/>
</dbReference>
<feature type="compositionally biased region" description="Basic and acidic residues" evidence="2">
    <location>
        <begin position="44"/>
        <end position="64"/>
    </location>
</feature>
<dbReference type="Pfam" id="PF12936">
    <property type="entry name" value="Kri1_C"/>
    <property type="match status" value="1"/>
</dbReference>
<feature type="region of interest" description="Disordered" evidence="2">
    <location>
        <begin position="311"/>
        <end position="350"/>
    </location>
</feature>
<feature type="compositionally biased region" description="Basic and acidic residues" evidence="2">
    <location>
        <begin position="314"/>
        <end position="350"/>
    </location>
</feature>
<feature type="region of interest" description="Disordered" evidence="2">
    <location>
        <begin position="401"/>
        <end position="505"/>
    </location>
</feature>
<dbReference type="InterPro" id="IPR018034">
    <property type="entry name" value="Kri1"/>
</dbReference>
<dbReference type="GO" id="GO:0000447">
    <property type="term" value="P:endonucleolytic cleavage in ITS1 to separate SSU-rRNA from 5.8S rRNA and LSU-rRNA from tricistronic rRNA transcript (SSU-rRNA, 5.8S rRNA, LSU-rRNA)"/>
    <property type="evidence" value="ECO:0007669"/>
    <property type="project" value="TreeGrafter"/>
</dbReference>
<evidence type="ECO:0000313" key="4">
    <source>
        <dbReference type="EMBL" id="PHH62917.1"/>
    </source>
</evidence>
<dbReference type="GO" id="GO:0030686">
    <property type="term" value="C:90S preribosome"/>
    <property type="evidence" value="ECO:0007669"/>
    <property type="project" value="TreeGrafter"/>
</dbReference>
<comment type="caution">
    <text evidence="4">The sequence shown here is derived from an EMBL/GenBank/DDBJ whole genome shotgun (WGS) entry which is preliminary data.</text>
</comment>
<feature type="compositionally biased region" description="Basic and acidic residues" evidence="2">
    <location>
        <begin position="631"/>
        <end position="641"/>
    </location>
</feature>
<dbReference type="GO" id="GO:0005730">
    <property type="term" value="C:nucleolus"/>
    <property type="evidence" value="ECO:0007669"/>
    <property type="project" value="TreeGrafter"/>
</dbReference>
<feature type="region of interest" description="Disordered" evidence="2">
    <location>
        <begin position="1"/>
        <end position="100"/>
    </location>
</feature>
<keyword evidence="5" id="KW-1185">Reference proteome</keyword>
<dbReference type="AlphaFoldDB" id="A0A2C5Y2L0"/>
<dbReference type="PANTHER" id="PTHR14490:SF5">
    <property type="entry name" value="PROTEIN KRI1 HOMOLOG"/>
    <property type="match status" value="1"/>
</dbReference>
<protein>
    <recommendedName>
        <fullName evidence="3">Kri1-like C-terminal domain-containing protein</fullName>
    </recommendedName>
</protein>
<feature type="domain" description="Kri1-like C-terminal" evidence="3">
    <location>
        <begin position="508"/>
        <end position="606"/>
    </location>
</feature>
<feature type="compositionally biased region" description="Acidic residues" evidence="2">
    <location>
        <begin position="447"/>
        <end position="459"/>
    </location>
</feature>
<feature type="region of interest" description="Disordered" evidence="2">
    <location>
        <begin position="631"/>
        <end position="688"/>
    </location>
</feature>
<proteinExistence type="inferred from homology"/>
<reference evidence="4 5" key="1">
    <citation type="submission" date="2017-06" db="EMBL/GenBank/DDBJ databases">
        <title>Ant-infecting Ophiocordyceps genomes reveal a high diversity of potential behavioral manipulation genes and a possible major role for enterotoxins.</title>
        <authorList>
            <person name="De Bekker C."/>
            <person name="Evans H.C."/>
            <person name="Brachmann A."/>
            <person name="Hughes D.P."/>
        </authorList>
    </citation>
    <scope>NUCLEOTIDE SEQUENCE [LARGE SCALE GENOMIC DNA]</scope>
    <source>
        <strain evidence="4 5">Map64</strain>
    </source>
</reference>
<evidence type="ECO:0000256" key="2">
    <source>
        <dbReference type="SAM" id="MobiDB-lite"/>
    </source>
</evidence>
<evidence type="ECO:0000259" key="3">
    <source>
        <dbReference type="Pfam" id="PF12936"/>
    </source>
</evidence>
<feature type="compositionally biased region" description="Basic and acidic residues" evidence="2">
    <location>
        <begin position="73"/>
        <end position="83"/>
    </location>
</feature>
<feature type="compositionally biased region" description="Acidic residues" evidence="2">
    <location>
        <begin position="89"/>
        <end position="100"/>
    </location>
</feature>
<dbReference type="STRING" id="1399860.A0A2C5Y2L0"/>
<dbReference type="EMBL" id="NJET01000060">
    <property type="protein sequence ID" value="PHH62917.1"/>
    <property type="molecule type" value="Genomic_DNA"/>
</dbReference>
<evidence type="ECO:0000256" key="1">
    <source>
        <dbReference type="ARBA" id="ARBA00007473"/>
    </source>
</evidence>
<feature type="compositionally biased region" description="Basic residues" evidence="2">
    <location>
        <begin position="430"/>
        <end position="441"/>
    </location>
</feature>
<comment type="similarity">
    <text evidence="1">Belongs to the KRI1 family.</text>
</comment>
<evidence type="ECO:0000313" key="5">
    <source>
        <dbReference type="Proteomes" id="UP000226192"/>
    </source>
</evidence>
<dbReference type="Proteomes" id="UP000226192">
    <property type="component" value="Unassembled WGS sequence"/>
</dbReference>
<feature type="compositionally biased region" description="Basic residues" evidence="2">
    <location>
        <begin position="482"/>
        <end position="494"/>
    </location>
</feature>
<feature type="compositionally biased region" description="Basic and acidic residues" evidence="2">
    <location>
        <begin position="203"/>
        <end position="212"/>
    </location>
</feature>
<dbReference type="OrthoDB" id="10252032at2759"/>
<accession>A0A2C5Y2L0</accession>
<dbReference type="Pfam" id="PF05178">
    <property type="entry name" value="Kri1"/>
    <property type="match status" value="1"/>
</dbReference>
<name>A0A2C5Y2L0_9HYPO</name>
<dbReference type="InterPro" id="IPR024626">
    <property type="entry name" value="Kri1-like_C"/>
</dbReference>
<organism evidence="4 5">
    <name type="scientific">Ophiocordyceps australis</name>
    <dbReference type="NCBI Taxonomy" id="1399860"/>
    <lineage>
        <taxon>Eukaryota</taxon>
        <taxon>Fungi</taxon>
        <taxon>Dikarya</taxon>
        <taxon>Ascomycota</taxon>
        <taxon>Pezizomycotina</taxon>
        <taxon>Sordariomycetes</taxon>
        <taxon>Hypocreomycetidae</taxon>
        <taxon>Hypocreales</taxon>
        <taxon>Ophiocordycipitaceae</taxon>
        <taxon>Ophiocordyceps</taxon>
    </lineage>
</organism>
<feature type="region of interest" description="Disordered" evidence="2">
    <location>
        <begin position="192"/>
        <end position="222"/>
    </location>
</feature>
<feature type="region of interest" description="Disordered" evidence="2">
    <location>
        <begin position="163"/>
        <end position="182"/>
    </location>
</feature>
<feature type="compositionally biased region" description="Basic residues" evidence="2">
    <location>
        <begin position="670"/>
        <end position="681"/>
    </location>
</feature>
<feature type="compositionally biased region" description="Acidic residues" evidence="2">
    <location>
        <begin position="404"/>
        <end position="417"/>
    </location>
</feature>
<sequence length="688" mass="77985">MAAKSISETALKLGSEKRTLLDSDSDSDSDNGGAPVSLKVNQEFARRFEHNKKREEIHRLEDKYKNKRQPNKPQDDASDDKNDSSSSSETEDEDGFLATEDLDAQISATLHAIRTKDPRVYDTNVTFVQLPDDEQPAASTNKKEKPVFLRDYHRGNLLRGDAGAFDDEKQAPQTYNQEQHDLKRTILSEIKAAESDNDSEDDGIVKRKEPAKPDANGLHPTRAAAVKSAAVKLSEKDIANADENPDTFLSNFMAARAWIPEEGGKWKAFESDDGDEDDVADEWEQAYNMRFEDPAKSNEVLKSYARDFAAARSVRREEKTGRRRQRELQRDKKEQDKRQKHEEKARLRKLKVEEAEEKLRKVRQAAGALGQEMTQEALVQFLDEAWEDGKWEQEMQKRFGDDYYAMEDDASREEEESEHGSEADEASETRKKKKKKKHPKKPKWDNDIDIDDIVPDFADDDGKPPISLGDTESTDDEQAGHAAKKRKTLDHKRARLESQRASRRQRAQLEALVDAKLHLSNHDLVSHTKQSSSSAAAAPAAPFRYRETSPQTFGMTPRDILLAPSDQALNEFAGLKKLAPFRDAERKRRDRKRLGKKARLREWRRGVFGQEFEREGPTFGFERLVHGLDDCGAPGEREASKHGKKTRRHGADDEAATQGQDNIVGEVGTSRKKRKRSKGTRSAHAEAS</sequence>